<name>A0A6G8F275_9PROT</name>
<organism evidence="1">
    <name type="scientific">uncultured Alphaproteobacteria bacterium</name>
    <dbReference type="NCBI Taxonomy" id="91750"/>
    <lineage>
        <taxon>Bacteria</taxon>
        <taxon>Pseudomonadati</taxon>
        <taxon>Pseudomonadota</taxon>
        <taxon>Alphaproteobacteria</taxon>
        <taxon>environmental samples</taxon>
    </lineage>
</organism>
<protein>
    <submittedName>
        <fullName evidence="1">Uncharacterized protein</fullName>
    </submittedName>
</protein>
<dbReference type="EMBL" id="MN990728">
    <property type="protein sequence ID" value="QIM10268.1"/>
    <property type="molecule type" value="Genomic_DNA"/>
</dbReference>
<dbReference type="AlphaFoldDB" id="A0A6G8F275"/>
<gene>
    <name evidence="1" type="ORF">PlAlph_0220</name>
</gene>
<sequence length="54" mass="6358">MFLTLRQDVETMANNTKSTEISTILEKRYHQKVKVTELRSGRDKDVYLAKIVRC</sequence>
<evidence type="ECO:0000313" key="1">
    <source>
        <dbReference type="EMBL" id="QIM10268.1"/>
    </source>
</evidence>
<proteinExistence type="predicted"/>
<accession>A0A6G8F275</accession>
<reference evidence="1" key="1">
    <citation type="journal article" date="2020" name="J. ISSAAS">
        <title>Lactobacilli and other gastrointestinal microbiota of Peromyscus leucopus, reservoir host for agents of Lyme disease and other zoonoses in North America.</title>
        <authorList>
            <person name="Milovic A."/>
            <person name="Bassam K."/>
            <person name="Shao H."/>
            <person name="Chatzistamou I."/>
            <person name="Tufts D.M."/>
            <person name="Diuk-Wasser M."/>
            <person name="Barbour A.G."/>
        </authorList>
    </citation>
    <scope>NUCLEOTIDE SEQUENCE</scope>
    <source>
        <strain evidence="1">LL90</strain>
    </source>
</reference>